<keyword evidence="3" id="KW-1185">Reference proteome</keyword>
<proteinExistence type="predicted"/>
<name>A0A9P1CKA2_9DINO</name>
<evidence type="ECO:0000313" key="1">
    <source>
        <dbReference type="EMBL" id="CAI3992228.1"/>
    </source>
</evidence>
<dbReference type="EMBL" id="CAMXCT020001685">
    <property type="protein sequence ID" value="CAL1145603.1"/>
    <property type="molecule type" value="Genomic_DNA"/>
</dbReference>
<gene>
    <name evidence="1" type="ORF">C1SCF055_LOCUS19071</name>
</gene>
<reference evidence="1" key="1">
    <citation type="submission" date="2022-10" db="EMBL/GenBank/DDBJ databases">
        <authorList>
            <person name="Chen Y."/>
            <person name="Dougan E. K."/>
            <person name="Chan C."/>
            <person name="Rhodes N."/>
            <person name="Thang M."/>
        </authorList>
    </citation>
    <scope>NUCLEOTIDE SEQUENCE</scope>
</reference>
<dbReference type="EMBL" id="CAMXCT010001685">
    <property type="protein sequence ID" value="CAI3992228.1"/>
    <property type="molecule type" value="Genomic_DNA"/>
</dbReference>
<protein>
    <submittedName>
        <fullName evidence="1">Uncharacterized protein</fullName>
    </submittedName>
</protein>
<dbReference type="OrthoDB" id="10510910at2759"/>
<dbReference type="AlphaFoldDB" id="A0A9P1CKA2"/>
<organism evidence="1">
    <name type="scientific">Cladocopium goreaui</name>
    <dbReference type="NCBI Taxonomy" id="2562237"/>
    <lineage>
        <taxon>Eukaryota</taxon>
        <taxon>Sar</taxon>
        <taxon>Alveolata</taxon>
        <taxon>Dinophyceae</taxon>
        <taxon>Suessiales</taxon>
        <taxon>Symbiodiniaceae</taxon>
        <taxon>Cladocopium</taxon>
    </lineage>
</organism>
<sequence>MYKEVAPRVQQELDDIVQQTIDAGKKARLMACEHKLGKHVGEDIPGKIEKATSMQNACLQMQEIANRIAVKDANMGFPKTAGSRCTMNDRVSEPGECDYLNCYTTDDKFKKAIAALKKRNDKCYDAWRPPWIARPTPVPRSQRSHRCSSCLLGWRHRQRPNRRFRRQLHLLLRQLRQLRLLRQLCASCASCASGAQHEGRFHSCGLCYHGRLSSRKSKSC</sequence>
<dbReference type="EMBL" id="CAMXCT030001685">
    <property type="protein sequence ID" value="CAL4779540.1"/>
    <property type="molecule type" value="Genomic_DNA"/>
</dbReference>
<evidence type="ECO:0000313" key="3">
    <source>
        <dbReference type="Proteomes" id="UP001152797"/>
    </source>
</evidence>
<comment type="caution">
    <text evidence="1">The sequence shown here is derived from an EMBL/GenBank/DDBJ whole genome shotgun (WGS) entry which is preliminary data.</text>
</comment>
<evidence type="ECO:0000313" key="2">
    <source>
        <dbReference type="EMBL" id="CAL4779540.1"/>
    </source>
</evidence>
<reference evidence="2 3" key="2">
    <citation type="submission" date="2024-05" db="EMBL/GenBank/DDBJ databases">
        <authorList>
            <person name="Chen Y."/>
            <person name="Shah S."/>
            <person name="Dougan E. K."/>
            <person name="Thang M."/>
            <person name="Chan C."/>
        </authorList>
    </citation>
    <scope>NUCLEOTIDE SEQUENCE [LARGE SCALE GENOMIC DNA]</scope>
</reference>
<dbReference type="Proteomes" id="UP001152797">
    <property type="component" value="Unassembled WGS sequence"/>
</dbReference>
<accession>A0A9P1CKA2</accession>